<organism evidence="10 11">
    <name type="scientific">Suillus subaureus</name>
    <dbReference type="NCBI Taxonomy" id="48587"/>
    <lineage>
        <taxon>Eukaryota</taxon>
        <taxon>Fungi</taxon>
        <taxon>Dikarya</taxon>
        <taxon>Basidiomycota</taxon>
        <taxon>Agaricomycotina</taxon>
        <taxon>Agaricomycetes</taxon>
        <taxon>Agaricomycetidae</taxon>
        <taxon>Boletales</taxon>
        <taxon>Suillineae</taxon>
        <taxon>Suillaceae</taxon>
        <taxon>Suillus</taxon>
    </lineage>
</organism>
<dbReference type="Gene3D" id="1.50.40.10">
    <property type="entry name" value="Mitochondrial carrier domain"/>
    <property type="match status" value="1"/>
</dbReference>
<dbReference type="GeneID" id="64630185"/>
<evidence type="ECO:0000313" key="11">
    <source>
        <dbReference type="Proteomes" id="UP000807769"/>
    </source>
</evidence>
<protein>
    <submittedName>
        <fullName evidence="10">Uncharacterized protein</fullName>
    </submittedName>
</protein>
<dbReference type="InterPro" id="IPR023395">
    <property type="entry name" value="MCP_dom_sf"/>
</dbReference>
<dbReference type="Proteomes" id="UP000807769">
    <property type="component" value="Unassembled WGS sequence"/>
</dbReference>
<comment type="caution">
    <text evidence="10">The sequence shown here is derived from an EMBL/GenBank/DDBJ whole genome shotgun (WGS) entry which is preliminary data.</text>
</comment>
<accession>A0A9P7E7V4</accession>
<reference evidence="10" key="1">
    <citation type="journal article" date="2020" name="New Phytol.">
        <title>Comparative genomics reveals dynamic genome evolution in host specialist ectomycorrhizal fungi.</title>
        <authorList>
            <person name="Lofgren L.A."/>
            <person name="Nguyen N.H."/>
            <person name="Vilgalys R."/>
            <person name="Ruytinx J."/>
            <person name="Liao H.L."/>
            <person name="Branco S."/>
            <person name="Kuo A."/>
            <person name="LaButti K."/>
            <person name="Lipzen A."/>
            <person name="Andreopoulos W."/>
            <person name="Pangilinan J."/>
            <person name="Riley R."/>
            <person name="Hundley H."/>
            <person name="Na H."/>
            <person name="Barry K."/>
            <person name="Grigoriev I.V."/>
            <person name="Stajich J.E."/>
            <person name="Kennedy P.G."/>
        </authorList>
    </citation>
    <scope>NUCLEOTIDE SEQUENCE</scope>
    <source>
        <strain evidence="10">MN1</strain>
    </source>
</reference>
<dbReference type="InterPro" id="IPR051508">
    <property type="entry name" value="Mito_Carrier_Antiporter"/>
</dbReference>
<dbReference type="OrthoDB" id="2688848at2759"/>
<keyword evidence="8" id="KW-0496">Mitochondrion</keyword>
<dbReference type="PANTHER" id="PTHR45928:SF1">
    <property type="entry name" value="RE38146P"/>
    <property type="match status" value="1"/>
</dbReference>
<dbReference type="AlphaFoldDB" id="A0A9P7E7V4"/>
<evidence type="ECO:0000256" key="7">
    <source>
        <dbReference type="ARBA" id="ARBA00022989"/>
    </source>
</evidence>
<sequence>MQAYSPILPVGTQHYYKSSFDALATVFRTDKFWGLLRDVDAAILQTAMASSVQLPTYKINSSVSGICMVFFCSYQVTNNRRILTPRSALSCIVQPADTALTRVYNKPTCTPDGRLAGTLYRNPIDCP</sequence>
<gene>
    <name evidence="10" type="ORF">BJ212DRAFT_1368041</name>
</gene>
<comment type="similarity">
    <text evidence="2">Belongs to the mitochondrial carrier (TC 2.A.29) family.</text>
</comment>
<proteinExistence type="inferred from homology"/>
<evidence type="ECO:0000256" key="1">
    <source>
        <dbReference type="ARBA" id="ARBA00004448"/>
    </source>
</evidence>
<dbReference type="SUPFAM" id="SSF103506">
    <property type="entry name" value="Mitochondrial carrier"/>
    <property type="match status" value="1"/>
</dbReference>
<dbReference type="GO" id="GO:0005743">
    <property type="term" value="C:mitochondrial inner membrane"/>
    <property type="evidence" value="ECO:0007669"/>
    <property type="project" value="UniProtKB-SubCell"/>
</dbReference>
<evidence type="ECO:0000313" key="10">
    <source>
        <dbReference type="EMBL" id="KAG1813359.1"/>
    </source>
</evidence>
<evidence type="ECO:0000256" key="3">
    <source>
        <dbReference type="ARBA" id="ARBA00022448"/>
    </source>
</evidence>
<keyword evidence="9" id="KW-0472">Membrane</keyword>
<keyword evidence="6" id="KW-0999">Mitochondrion inner membrane</keyword>
<keyword evidence="4" id="KW-0812">Transmembrane</keyword>
<dbReference type="EMBL" id="JABBWG010000024">
    <property type="protein sequence ID" value="KAG1813359.1"/>
    <property type="molecule type" value="Genomic_DNA"/>
</dbReference>
<evidence type="ECO:0000256" key="8">
    <source>
        <dbReference type="ARBA" id="ARBA00023128"/>
    </source>
</evidence>
<evidence type="ECO:0000256" key="6">
    <source>
        <dbReference type="ARBA" id="ARBA00022792"/>
    </source>
</evidence>
<dbReference type="PANTHER" id="PTHR45928">
    <property type="entry name" value="RE38146P"/>
    <property type="match status" value="1"/>
</dbReference>
<evidence type="ECO:0000256" key="5">
    <source>
        <dbReference type="ARBA" id="ARBA00022737"/>
    </source>
</evidence>
<evidence type="ECO:0000256" key="2">
    <source>
        <dbReference type="ARBA" id="ARBA00006375"/>
    </source>
</evidence>
<comment type="subcellular location">
    <subcellularLocation>
        <location evidence="1">Mitochondrion inner membrane</location>
        <topology evidence="1">Multi-pass membrane protein</topology>
    </subcellularLocation>
</comment>
<keyword evidence="3" id="KW-0813">Transport</keyword>
<evidence type="ECO:0000256" key="4">
    <source>
        <dbReference type="ARBA" id="ARBA00022692"/>
    </source>
</evidence>
<keyword evidence="5" id="KW-0677">Repeat</keyword>
<evidence type="ECO:0000256" key="9">
    <source>
        <dbReference type="ARBA" id="ARBA00023136"/>
    </source>
</evidence>
<dbReference type="RefSeq" id="XP_041191233.1">
    <property type="nucleotide sequence ID" value="XM_041336168.1"/>
</dbReference>
<keyword evidence="11" id="KW-1185">Reference proteome</keyword>
<name>A0A9P7E7V4_9AGAM</name>
<keyword evidence="7" id="KW-1133">Transmembrane helix</keyword>